<reference evidence="1" key="1">
    <citation type="journal article" date="2020" name="Nature">
        <title>Giant virus diversity and host interactions through global metagenomics.</title>
        <authorList>
            <person name="Schulz F."/>
            <person name="Roux S."/>
            <person name="Paez-Espino D."/>
            <person name="Jungbluth S."/>
            <person name="Walsh D.A."/>
            <person name="Denef V.J."/>
            <person name="McMahon K.D."/>
            <person name="Konstantinidis K.T."/>
            <person name="Eloe-Fadrosh E.A."/>
            <person name="Kyrpides N.C."/>
            <person name="Woyke T."/>
        </authorList>
    </citation>
    <scope>NUCLEOTIDE SEQUENCE</scope>
    <source>
        <strain evidence="1">GVMAG-M-3300025860-20</strain>
    </source>
</reference>
<dbReference type="AlphaFoldDB" id="A0A6C0J7H8"/>
<protein>
    <submittedName>
        <fullName evidence="1">Uncharacterized protein</fullName>
    </submittedName>
</protein>
<evidence type="ECO:0000313" key="1">
    <source>
        <dbReference type="EMBL" id="QHU00676.1"/>
    </source>
</evidence>
<dbReference type="EMBL" id="MN740328">
    <property type="protein sequence ID" value="QHU00676.1"/>
    <property type="molecule type" value="Genomic_DNA"/>
</dbReference>
<name>A0A6C0J7H8_9ZZZZ</name>
<accession>A0A6C0J7H8</accession>
<proteinExistence type="predicted"/>
<sequence>MNKIIGIFGRGGFAREIKYHILKKKRLKYTFYQIS</sequence>
<organism evidence="1">
    <name type="scientific">viral metagenome</name>
    <dbReference type="NCBI Taxonomy" id="1070528"/>
    <lineage>
        <taxon>unclassified sequences</taxon>
        <taxon>metagenomes</taxon>
        <taxon>organismal metagenomes</taxon>
    </lineage>
</organism>